<evidence type="ECO:0000313" key="4">
    <source>
        <dbReference type="Proteomes" id="UP001341297"/>
    </source>
</evidence>
<name>A0A0J6EX75_9BACI</name>
<dbReference type="RefSeq" id="WP_048352743.1">
    <property type="nucleotide sequence ID" value="NZ_CP023481.1"/>
</dbReference>
<evidence type="ECO:0000313" key="1">
    <source>
        <dbReference type="EMBL" id="KRT90152.1"/>
    </source>
</evidence>
<accession>A0A0J6EX75</accession>
<dbReference type="AlphaFoldDB" id="A0A0J6EX75"/>
<evidence type="ECO:0000313" key="3">
    <source>
        <dbReference type="Proteomes" id="UP000036168"/>
    </source>
</evidence>
<keyword evidence="4" id="KW-1185">Reference proteome</keyword>
<reference evidence="1 3" key="1">
    <citation type="journal article" date="2015" name="Int. J. Syst. Evol. Microbiol.">
        <title>Bacillus glycinifermentans sp. nov., isolated from fermented soybean paste.</title>
        <authorList>
            <person name="Kim S.J."/>
            <person name="Dunlap C.A."/>
            <person name="Kwon S.W."/>
            <person name="Rooney A.P."/>
        </authorList>
    </citation>
    <scope>NUCLEOTIDE SEQUENCE [LARGE SCALE GENOMIC DNA]</scope>
    <source>
        <strain evidence="1 3">GO-13</strain>
    </source>
</reference>
<dbReference type="EMBL" id="JARRTL010000006">
    <property type="protein sequence ID" value="MEC0483838.1"/>
    <property type="molecule type" value="Genomic_DNA"/>
</dbReference>
<reference evidence="2 4" key="3">
    <citation type="submission" date="2023-03" db="EMBL/GenBank/DDBJ databases">
        <title>Agriculturally important microbes genome sequencing.</title>
        <authorList>
            <person name="Dunlap C."/>
        </authorList>
    </citation>
    <scope>NUCLEOTIDE SEQUENCE [LARGE SCALE GENOMIC DNA]</scope>
    <source>
        <strain evidence="2 4">CBP-3203</strain>
    </source>
</reference>
<protein>
    <submittedName>
        <fullName evidence="2">YwqI/YxiC family protein</fullName>
    </submittedName>
</protein>
<comment type="caution">
    <text evidence="1">The sequence shown here is derived from an EMBL/GenBank/DDBJ whole genome shotgun (WGS) entry which is preliminary data.</text>
</comment>
<dbReference type="PATRIC" id="fig|1664069.3.peg.3132"/>
<gene>
    <name evidence="1" type="ORF">AB447_206105</name>
    <name evidence="2" type="ORF">P8828_03100</name>
</gene>
<organism evidence="1 3">
    <name type="scientific">Bacillus glycinifermentans</name>
    <dbReference type="NCBI Taxonomy" id="1664069"/>
    <lineage>
        <taxon>Bacteria</taxon>
        <taxon>Bacillati</taxon>
        <taxon>Bacillota</taxon>
        <taxon>Bacilli</taxon>
        <taxon>Bacillales</taxon>
        <taxon>Bacillaceae</taxon>
        <taxon>Bacillus</taxon>
    </lineage>
</organism>
<accession>A0A0J6ENU2</accession>
<dbReference type="Proteomes" id="UP000036168">
    <property type="component" value="Unassembled WGS sequence"/>
</dbReference>
<dbReference type="OrthoDB" id="2705701at2"/>
<sequence length="89" mass="10031">MSKTIKLNHGAVIKQLDQVKSALDSLSLQGPSAGSLGQNKLDFTTKWLEREETIRDMVNQYKEAVQKNIEDTRSNVDSLKEQDEAIARK</sequence>
<dbReference type="STRING" id="1664069.BGLY_4450"/>
<dbReference type="EMBL" id="LECW02000045">
    <property type="protein sequence ID" value="KRT90152.1"/>
    <property type="molecule type" value="Genomic_DNA"/>
</dbReference>
<proteinExistence type="predicted"/>
<dbReference type="InterPro" id="IPR046318">
    <property type="entry name" value="DUF5344"/>
</dbReference>
<dbReference type="Proteomes" id="UP001341297">
    <property type="component" value="Unassembled WGS sequence"/>
</dbReference>
<evidence type="ECO:0000313" key="2">
    <source>
        <dbReference type="EMBL" id="MEC0483838.1"/>
    </source>
</evidence>
<reference evidence="1" key="2">
    <citation type="submission" date="2015-10" db="EMBL/GenBank/DDBJ databases">
        <authorList>
            <person name="Gilbert D.G."/>
        </authorList>
    </citation>
    <scope>NUCLEOTIDE SEQUENCE</scope>
    <source>
        <strain evidence="1">GO-13</strain>
    </source>
</reference>
<dbReference type="Pfam" id="PF17279">
    <property type="entry name" value="DUF5344"/>
    <property type="match status" value="1"/>
</dbReference>